<evidence type="ECO:0000313" key="2">
    <source>
        <dbReference type="Proteomes" id="UP001153332"/>
    </source>
</evidence>
<reference evidence="1" key="1">
    <citation type="submission" date="2022-12" db="EMBL/GenBank/DDBJ databases">
        <title>Genome Sequence of Lasiodiplodia mahajangana.</title>
        <authorList>
            <person name="Buettner E."/>
        </authorList>
    </citation>
    <scope>NUCLEOTIDE SEQUENCE</scope>
    <source>
        <strain evidence="1">VT137</strain>
    </source>
</reference>
<dbReference type="Proteomes" id="UP001153332">
    <property type="component" value="Unassembled WGS sequence"/>
</dbReference>
<keyword evidence="2" id="KW-1185">Reference proteome</keyword>
<comment type="caution">
    <text evidence="1">The sequence shown here is derived from an EMBL/GenBank/DDBJ whole genome shotgun (WGS) entry which is preliminary data.</text>
</comment>
<name>A0ACC2JYA5_9PEZI</name>
<accession>A0ACC2JYA5</accession>
<gene>
    <name evidence="1" type="ORF">O1611_g1303</name>
</gene>
<sequence>MMDPTTTGTASDPVNDTQVPPAEAAEAIEPVGATAEKGWEFWLIFVCLALTAFLSALEGSIVSTALPSIARALEASQDYIWVVNVYYLTSAAVQPIYGQLADLWGRRWLMIGAVAIFTIGSGICGSATTTNILIGGRTIQGLGAAGINMLVELILCDLLPLRERGQFFGALFLFIILGSVLGPFLGGILVDKVSWRWAFYINIPFGGVSTVLLFLVLRVQHNPQGGVLDKIKRIDFLGNFILAASVGSVLYALTYGGTRYNWTNASIIVSLVIGLLGHVLFLGFEASRWCRDPVMPLSLFKNRTSTSAFVATFLQTVVSFWALYFLPLYFQSVQLVSPTRSGVLLLPFSVVYAVAALVGGALTTKLGRYRLIHFIGFAIMTIGIGTFTIFDRDTHLAVLVVLEVIFAFGIGVVTPNLLTAIQASLPDELNAASTGTFAFVRSIGTIWGVSIPAAIFNNRFDQLLPELSDENAIAALARGGAYESASKTFVDSFPDAIQNVIISIYERSLMQVWQIGIVFAGIGFLVIFFEKNLELRKESESQEFGLETRPKASDVPRNTTATSQEPILETNGRN</sequence>
<dbReference type="EMBL" id="JAPUUL010000149">
    <property type="protein sequence ID" value="KAJ8132317.1"/>
    <property type="molecule type" value="Genomic_DNA"/>
</dbReference>
<evidence type="ECO:0000313" key="1">
    <source>
        <dbReference type="EMBL" id="KAJ8132317.1"/>
    </source>
</evidence>
<proteinExistence type="predicted"/>
<organism evidence="1 2">
    <name type="scientific">Lasiodiplodia mahajangana</name>
    <dbReference type="NCBI Taxonomy" id="1108764"/>
    <lineage>
        <taxon>Eukaryota</taxon>
        <taxon>Fungi</taxon>
        <taxon>Dikarya</taxon>
        <taxon>Ascomycota</taxon>
        <taxon>Pezizomycotina</taxon>
        <taxon>Dothideomycetes</taxon>
        <taxon>Dothideomycetes incertae sedis</taxon>
        <taxon>Botryosphaeriales</taxon>
        <taxon>Botryosphaeriaceae</taxon>
        <taxon>Lasiodiplodia</taxon>
    </lineage>
</organism>
<protein>
    <submittedName>
        <fullName evidence="1">Uncharacterized protein</fullName>
    </submittedName>
</protein>